<feature type="compositionally biased region" description="Acidic residues" evidence="1">
    <location>
        <begin position="174"/>
        <end position="184"/>
    </location>
</feature>
<organism evidence="4 5">
    <name type="scientific">Plasmopara halstedii</name>
    <name type="common">Downy mildew of sunflower</name>
    <dbReference type="NCBI Taxonomy" id="4781"/>
    <lineage>
        <taxon>Eukaryota</taxon>
        <taxon>Sar</taxon>
        <taxon>Stramenopiles</taxon>
        <taxon>Oomycota</taxon>
        <taxon>Peronosporomycetes</taxon>
        <taxon>Peronosporales</taxon>
        <taxon>Peronosporaceae</taxon>
        <taxon>Plasmopara</taxon>
    </lineage>
</organism>
<dbReference type="OrthoDB" id="159280at2759"/>
<feature type="compositionally biased region" description="Low complexity" evidence="1">
    <location>
        <begin position="162"/>
        <end position="173"/>
    </location>
</feature>
<protein>
    <submittedName>
        <fullName evidence="4">RxLR-like protein</fullName>
    </submittedName>
</protein>
<dbReference type="PANTHER" id="PTHR31157:SF1">
    <property type="entry name" value="SCP DOMAIN-CONTAINING PROTEIN"/>
    <property type="match status" value="1"/>
</dbReference>
<dbReference type="RefSeq" id="XP_024571702.1">
    <property type="nucleotide sequence ID" value="XM_024723014.1"/>
</dbReference>
<feature type="domain" description="SCP" evidence="3">
    <location>
        <begin position="31"/>
        <end position="149"/>
    </location>
</feature>
<reference evidence="5" key="1">
    <citation type="submission" date="2014-09" db="EMBL/GenBank/DDBJ databases">
        <authorList>
            <person name="Sharma Rahul"/>
            <person name="Thines Marco"/>
        </authorList>
    </citation>
    <scope>NUCLEOTIDE SEQUENCE [LARGE SCALE GENOMIC DNA]</scope>
</reference>
<dbReference type="InterPro" id="IPR014044">
    <property type="entry name" value="CAP_dom"/>
</dbReference>
<evidence type="ECO:0000313" key="4">
    <source>
        <dbReference type="EMBL" id="CEG35333.1"/>
    </source>
</evidence>
<keyword evidence="5" id="KW-1185">Reference proteome</keyword>
<dbReference type="GeneID" id="36404514"/>
<feature type="compositionally biased region" description="Pro residues" evidence="1">
    <location>
        <begin position="244"/>
        <end position="254"/>
    </location>
</feature>
<dbReference type="Pfam" id="PF00188">
    <property type="entry name" value="CAP"/>
    <property type="match status" value="1"/>
</dbReference>
<feature type="compositionally biased region" description="Low complexity" evidence="1">
    <location>
        <begin position="190"/>
        <end position="212"/>
    </location>
</feature>
<accession>A0A0P1A5F1</accession>
<dbReference type="SUPFAM" id="SSF55797">
    <property type="entry name" value="PR-1-like"/>
    <property type="match status" value="1"/>
</dbReference>
<evidence type="ECO:0000259" key="3">
    <source>
        <dbReference type="Pfam" id="PF00188"/>
    </source>
</evidence>
<dbReference type="Proteomes" id="UP000054928">
    <property type="component" value="Unassembled WGS sequence"/>
</dbReference>
<proteinExistence type="predicted"/>
<dbReference type="Gene3D" id="3.40.33.10">
    <property type="entry name" value="CAP"/>
    <property type="match status" value="1"/>
</dbReference>
<dbReference type="PANTHER" id="PTHR31157">
    <property type="entry name" value="SCP DOMAIN-CONTAINING PROTEIN"/>
    <property type="match status" value="1"/>
</dbReference>
<dbReference type="STRING" id="4781.A0A0P1A5F1"/>
<dbReference type="EMBL" id="CCYD01000041">
    <property type="protein sequence ID" value="CEG35333.1"/>
    <property type="molecule type" value="Genomic_DNA"/>
</dbReference>
<dbReference type="InterPro" id="IPR035940">
    <property type="entry name" value="CAP_sf"/>
</dbReference>
<dbReference type="CDD" id="cd05379">
    <property type="entry name" value="CAP_bacterial"/>
    <property type="match status" value="1"/>
</dbReference>
<evidence type="ECO:0000256" key="2">
    <source>
        <dbReference type="SAM" id="SignalP"/>
    </source>
</evidence>
<evidence type="ECO:0000313" key="5">
    <source>
        <dbReference type="Proteomes" id="UP000054928"/>
    </source>
</evidence>
<name>A0A0P1A5F1_PLAHL</name>
<dbReference type="OMA" id="IQANDMA"/>
<keyword evidence="2" id="KW-0732">Signal</keyword>
<feature type="region of interest" description="Disordered" evidence="1">
    <location>
        <begin position="160"/>
        <end position="276"/>
    </location>
</feature>
<dbReference type="AlphaFoldDB" id="A0A0P1A5F1"/>
<feature type="chain" id="PRO_5006058387" evidence="2">
    <location>
        <begin position="22"/>
        <end position="276"/>
    </location>
</feature>
<sequence length="276" mass="28081">MVSACHVVIFASLALLRSTEAQVVDFREQMLKEINKVRKEKSLDDLCINDKVMDAAQIQANDMAENNFVNSKGSDGSSPKSRAEVQGFIADTVTETVAVGYPTTQAVVAAWAKSATAGNTLLSGDVTVVGAGYAFDMTKKFVHFWAVDYSVGECGDGAATNGTTTSDASTPASSEEESEVEDGSDERTITTAGTPSTNGGAATPTANPTTSNGGAGTPPGSTPNAAPASSGDGTPIPADDDEPPPATPEIPPAPATENLLSAPPAEESLLATPVSA</sequence>
<feature type="signal peptide" evidence="2">
    <location>
        <begin position="1"/>
        <end position="21"/>
    </location>
</feature>
<evidence type="ECO:0000256" key="1">
    <source>
        <dbReference type="SAM" id="MobiDB-lite"/>
    </source>
</evidence>